<evidence type="ECO:0000313" key="2">
    <source>
        <dbReference type="EMBL" id="WVZ82558.1"/>
    </source>
</evidence>
<evidence type="ECO:0000313" key="3">
    <source>
        <dbReference type="Proteomes" id="UP001341281"/>
    </source>
</evidence>
<dbReference type="InterPro" id="IPR043502">
    <property type="entry name" value="DNA/RNA_pol_sf"/>
</dbReference>
<reference evidence="2 3" key="1">
    <citation type="submission" date="2024-02" db="EMBL/GenBank/DDBJ databases">
        <title>High-quality chromosome-scale genome assembly of Pensacola bahiagrass (Paspalum notatum Flugge var. saurae).</title>
        <authorList>
            <person name="Vega J.M."/>
            <person name="Podio M."/>
            <person name="Orjuela J."/>
            <person name="Siena L.A."/>
            <person name="Pessino S.C."/>
            <person name="Combes M.C."/>
            <person name="Mariac C."/>
            <person name="Albertini E."/>
            <person name="Pupilli F."/>
            <person name="Ortiz J.P.A."/>
            <person name="Leblanc O."/>
        </authorList>
    </citation>
    <scope>NUCLEOTIDE SEQUENCE [LARGE SCALE GENOMIC DNA]</scope>
    <source>
        <strain evidence="2">R1</strain>
        <tissue evidence="2">Leaf</tissue>
    </source>
</reference>
<accession>A0AAQ3X1I8</accession>
<keyword evidence="3" id="KW-1185">Reference proteome</keyword>
<feature type="domain" description="Reverse transcriptase Ty1/copia-type" evidence="1">
    <location>
        <begin position="2"/>
        <end position="77"/>
    </location>
</feature>
<dbReference type="AlphaFoldDB" id="A0AAQ3X1I8"/>
<dbReference type="SUPFAM" id="SSF56672">
    <property type="entry name" value="DNA/RNA polymerases"/>
    <property type="match status" value="1"/>
</dbReference>
<dbReference type="Pfam" id="PF07727">
    <property type="entry name" value="RVT_2"/>
    <property type="match status" value="1"/>
</dbReference>
<protein>
    <recommendedName>
        <fullName evidence="1">Reverse transcriptase Ty1/copia-type domain-containing protein</fullName>
    </recommendedName>
</protein>
<organism evidence="2 3">
    <name type="scientific">Paspalum notatum var. saurae</name>
    <dbReference type="NCBI Taxonomy" id="547442"/>
    <lineage>
        <taxon>Eukaryota</taxon>
        <taxon>Viridiplantae</taxon>
        <taxon>Streptophyta</taxon>
        <taxon>Embryophyta</taxon>
        <taxon>Tracheophyta</taxon>
        <taxon>Spermatophyta</taxon>
        <taxon>Magnoliopsida</taxon>
        <taxon>Liliopsida</taxon>
        <taxon>Poales</taxon>
        <taxon>Poaceae</taxon>
        <taxon>PACMAD clade</taxon>
        <taxon>Panicoideae</taxon>
        <taxon>Andropogonodae</taxon>
        <taxon>Paspaleae</taxon>
        <taxon>Paspalinae</taxon>
        <taxon>Paspalum</taxon>
    </lineage>
</organism>
<proteinExistence type="predicted"/>
<sequence>MGFQVSKSDMSLFIYQKGNIVMYMLIYVDDIIVTGSSMEAISALLKDLREEFALKDLGNLSFFLGIEVQREGNEILLPCTTPLPSSEKLSRFEGKELSTEDGTKYRSIVGALQYLTLNRALIFLIRLIRFVNSYIHLHPVIGLL</sequence>
<dbReference type="EMBL" id="CP144750">
    <property type="protein sequence ID" value="WVZ82558.1"/>
    <property type="molecule type" value="Genomic_DNA"/>
</dbReference>
<evidence type="ECO:0000259" key="1">
    <source>
        <dbReference type="Pfam" id="PF07727"/>
    </source>
</evidence>
<dbReference type="InterPro" id="IPR013103">
    <property type="entry name" value="RVT_2"/>
</dbReference>
<gene>
    <name evidence="2" type="ORF">U9M48_029812</name>
</gene>
<dbReference type="Proteomes" id="UP001341281">
    <property type="component" value="Chromosome 06"/>
</dbReference>
<name>A0AAQ3X1I8_PASNO</name>